<keyword evidence="3" id="KW-1185">Reference proteome</keyword>
<gene>
    <name evidence="2" type="ORF">CQA76_01415</name>
</gene>
<accession>A0A4U7BLM4</accession>
<reference evidence="2 3" key="1">
    <citation type="submission" date="2018-05" db="EMBL/GenBank/DDBJ databases">
        <title>Novel Campyloabacter and Helicobacter Species and Strains.</title>
        <authorList>
            <person name="Mannion A.J."/>
            <person name="Shen Z."/>
            <person name="Fox J.G."/>
        </authorList>
    </citation>
    <scope>NUCLEOTIDE SEQUENCE [LARGE SCALE GENOMIC DNA]</scope>
    <source>
        <strain evidence="3">MIT17-670</strain>
    </source>
</reference>
<dbReference type="Proteomes" id="UP000310353">
    <property type="component" value="Unassembled WGS sequence"/>
</dbReference>
<sequence length="318" mass="35962">MKIAKDVTIIGLNDVMAYSKRAYLDKKDLQGLKQEEFNPEDFLVKLNPESEREKSGIKVIFEDEESSLFVSLNLTKSNFQNILKHFGDKEDYFLREDGSIRLNGKAQNFVAGWFKNAAYDLNYLKADADKNGIIQGKENNNLYLYNVIYTPDNPKGGANDLIRQLYITTGGKSIAGDDGEERDLESALNALLYFDKNADGKITVLEAEGSKDRILANAQAMFDNGSSVSKTLLQKLKKMQEEIDNASDEQEDSDIKNKALDQGLSALNMQELLEFKQKYPDEYEKLKQKDLEDLSKNLSLDLQKEMDYGSLSIIDKLA</sequence>
<dbReference type="EMBL" id="NXMA01000002">
    <property type="protein sequence ID" value="TKX32968.1"/>
    <property type="molecule type" value="Genomic_DNA"/>
</dbReference>
<dbReference type="RefSeq" id="WP_137621665.1">
    <property type="nucleotide sequence ID" value="NZ_NXMA01000002.1"/>
</dbReference>
<keyword evidence="1" id="KW-0175">Coiled coil</keyword>
<feature type="coiled-coil region" evidence="1">
    <location>
        <begin position="229"/>
        <end position="256"/>
    </location>
</feature>
<name>A0A4U7BLM4_9BACT</name>
<dbReference type="AlphaFoldDB" id="A0A4U7BLM4"/>
<organism evidence="2 3">
    <name type="scientific">Campylobacter aviculae</name>
    <dbReference type="NCBI Taxonomy" id="2510190"/>
    <lineage>
        <taxon>Bacteria</taxon>
        <taxon>Pseudomonadati</taxon>
        <taxon>Campylobacterota</taxon>
        <taxon>Epsilonproteobacteria</taxon>
        <taxon>Campylobacterales</taxon>
        <taxon>Campylobacteraceae</taxon>
        <taxon>Campylobacter</taxon>
    </lineage>
</organism>
<dbReference type="OrthoDB" id="5352861at2"/>
<evidence type="ECO:0000313" key="3">
    <source>
        <dbReference type="Proteomes" id="UP000310353"/>
    </source>
</evidence>
<comment type="caution">
    <text evidence="2">The sequence shown here is derived from an EMBL/GenBank/DDBJ whole genome shotgun (WGS) entry which is preliminary data.</text>
</comment>
<evidence type="ECO:0000256" key="1">
    <source>
        <dbReference type="SAM" id="Coils"/>
    </source>
</evidence>
<protein>
    <submittedName>
        <fullName evidence="2">Uncharacterized protein</fullName>
    </submittedName>
</protein>
<evidence type="ECO:0000313" key="2">
    <source>
        <dbReference type="EMBL" id="TKX32968.1"/>
    </source>
</evidence>
<proteinExistence type="predicted"/>